<sequence length="220" mass="24193">MQLSAFPFSTILFDLDGTLVDSAPDVLEAIAAVLRDAGDPVPRMELSIIGPPLEGIFREVCPDADEAKIARHVAAFRDLYFGGTFPQSTPYPGIFALLERLRAKGCRLFVATHKPEAAAQRMLTLKGFMPFLEGVGCTDSLPDRQLCKKDIIRLLMERHALDPASMVMVGDTALDIRGGNEQGIATIAALYGYGDKAKLLAERPRYLTDDPEWRTLRKAE</sequence>
<dbReference type="PANTHER" id="PTHR43434">
    <property type="entry name" value="PHOSPHOGLYCOLATE PHOSPHATASE"/>
    <property type="match status" value="1"/>
</dbReference>
<dbReference type="RefSeq" id="WP_005029067.1">
    <property type="nucleotide sequence ID" value="NZ_KE150238.1"/>
</dbReference>
<protein>
    <recommendedName>
        <fullName evidence="3">Phosphoglycolate phosphatase</fullName>
    </recommendedName>
</protein>
<gene>
    <name evidence="1" type="ORF">HMPREF0179_02886</name>
</gene>
<dbReference type="OrthoDB" id="9793014at2"/>
<dbReference type="GeneID" id="78084725"/>
<dbReference type="InterPro" id="IPR036412">
    <property type="entry name" value="HAD-like_sf"/>
</dbReference>
<organism evidence="1 2">
    <name type="scientific">Bilophila wadsworthia (strain 3_1_6)</name>
    <dbReference type="NCBI Taxonomy" id="563192"/>
    <lineage>
        <taxon>Bacteria</taxon>
        <taxon>Pseudomonadati</taxon>
        <taxon>Thermodesulfobacteriota</taxon>
        <taxon>Desulfovibrionia</taxon>
        <taxon>Desulfovibrionales</taxon>
        <taxon>Desulfovibrionaceae</taxon>
        <taxon>Bilophila</taxon>
    </lineage>
</organism>
<dbReference type="Proteomes" id="UP000006034">
    <property type="component" value="Unassembled WGS sequence"/>
</dbReference>
<accession>E5Y9H1</accession>
<dbReference type="Gene3D" id="3.40.50.1000">
    <property type="entry name" value="HAD superfamily/HAD-like"/>
    <property type="match status" value="1"/>
</dbReference>
<dbReference type="SUPFAM" id="SSF56784">
    <property type="entry name" value="HAD-like"/>
    <property type="match status" value="1"/>
</dbReference>
<dbReference type="Pfam" id="PF13419">
    <property type="entry name" value="HAD_2"/>
    <property type="match status" value="1"/>
</dbReference>
<name>E5Y9H1_BILW3</name>
<proteinExistence type="predicted"/>
<dbReference type="InterPro" id="IPR050155">
    <property type="entry name" value="HAD-like_hydrolase_sf"/>
</dbReference>
<reference evidence="1 2" key="2">
    <citation type="submission" date="2013-04" db="EMBL/GenBank/DDBJ databases">
        <title>The Genome Sequence of Bilophila wadsworthia 3_1_6.</title>
        <authorList>
            <consortium name="The Broad Institute Genomics Platform"/>
            <person name="Earl A."/>
            <person name="Ward D."/>
            <person name="Feldgarden M."/>
            <person name="Gevers D."/>
            <person name="Sibley C."/>
            <person name="Strauss J."/>
            <person name="Allen-Vercoe E."/>
            <person name="Walker B."/>
            <person name="Young S."/>
            <person name="Zeng Q."/>
            <person name="Gargeya S."/>
            <person name="Fitzgerald M."/>
            <person name="Haas B."/>
            <person name="Abouelleil A."/>
            <person name="Allen A.W."/>
            <person name="Alvarado L."/>
            <person name="Arachchi H.M."/>
            <person name="Berlin A.M."/>
            <person name="Chapman S.B."/>
            <person name="Gainer-Dewar J."/>
            <person name="Goldberg J."/>
            <person name="Griggs A."/>
            <person name="Gujja S."/>
            <person name="Hansen M."/>
            <person name="Howarth C."/>
            <person name="Imamovic A."/>
            <person name="Ireland A."/>
            <person name="Larimer J."/>
            <person name="McCowan C."/>
            <person name="Murphy C."/>
            <person name="Pearson M."/>
            <person name="Poon T.W."/>
            <person name="Priest M."/>
            <person name="Roberts A."/>
            <person name="Saif S."/>
            <person name="Shea T."/>
            <person name="Sisk P."/>
            <person name="Sykes S."/>
            <person name="Wortman J."/>
            <person name="Nusbaum C."/>
            <person name="Birren B."/>
        </authorList>
    </citation>
    <scope>NUCLEOTIDE SEQUENCE [LARGE SCALE GENOMIC DNA]</scope>
    <source>
        <strain evidence="1 2">3_1_6</strain>
    </source>
</reference>
<dbReference type="InterPro" id="IPR023214">
    <property type="entry name" value="HAD_sf"/>
</dbReference>
<dbReference type="AlphaFoldDB" id="E5Y9H1"/>
<keyword evidence="2" id="KW-1185">Reference proteome</keyword>
<dbReference type="PANTHER" id="PTHR43434:SF20">
    <property type="entry name" value="5'-NUCLEOTIDASE"/>
    <property type="match status" value="1"/>
</dbReference>
<dbReference type="SFLD" id="SFLDS00003">
    <property type="entry name" value="Haloacid_Dehalogenase"/>
    <property type="match status" value="1"/>
</dbReference>
<dbReference type="SFLD" id="SFLDG01129">
    <property type="entry name" value="C1.5:_HAD__Beta-PGM__Phosphata"/>
    <property type="match status" value="1"/>
</dbReference>
<dbReference type="InterPro" id="IPR023198">
    <property type="entry name" value="PGP-like_dom2"/>
</dbReference>
<comment type="caution">
    <text evidence="1">The sequence shown here is derived from an EMBL/GenBank/DDBJ whole genome shotgun (WGS) entry which is preliminary data.</text>
</comment>
<dbReference type="EMBL" id="ADCP02000001">
    <property type="protein sequence ID" value="EFV43363.1"/>
    <property type="molecule type" value="Genomic_DNA"/>
</dbReference>
<dbReference type="GO" id="GO:0005829">
    <property type="term" value="C:cytosol"/>
    <property type="evidence" value="ECO:0007669"/>
    <property type="project" value="TreeGrafter"/>
</dbReference>
<dbReference type="Gene3D" id="1.10.150.240">
    <property type="entry name" value="Putative phosphatase, domain 2"/>
    <property type="match status" value="1"/>
</dbReference>
<dbReference type="HOGENOM" id="CLU_045011_19_4_7"/>
<reference evidence="1 2" key="1">
    <citation type="submission" date="2010-10" db="EMBL/GenBank/DDBJ databases">
        <authorList>
            <consortium name="The Broad Institute Genome Sequencing Platform"/>
            <person name="Ward D."/>
            <person name="Earl A."/>
            <person name="Feldgarden M."/>
            <person name="Young S.K."/>
            <person name="Gargeya S."/>
            <person name="Zeng Q."/>
            <person name="Alvarado L."/>
            <person name="Berlin A."/>
            <person name="Bochicchio J."/>
            <person name="Chapman S.B."/>
            <person name="Chen Z."/>
            <person name="Freedman E."/>
            <person name="Gellesch M."/>
            <person name="Goldberg J."/>
            <person name="Griggs A."/>
            <person name="Gujja S."/>
            <person name="Heilman E."/>
            <person name="Heiman D."/>
            <person name="Howarth C."/>
            <person name="Mehta T."/>
            <person name="Neiman D."/>
            <person name="Pearson M."/>
            <person name="Roberts A."/>
            <person name="Saif S."/>
            <person name="Shea T."/>
            <person name="Shenoy N."/>
            <person name="Sisk P."/>
            <person name="Stolte C."/>
            <person name="Sykes S."/>
            <person name="White J."/>
            <person name="Yandava C."/>
            <person name="Allen-Vercoe E."/>
            <person name="Sibley C."/>
            <person name="Ambrose C.E."/>
            <person name="Strauss J."/>
            <person name="Daigneault M."/>
            <person name="Haas B."/>
            <person name="Nusbaum C."/>
            <person name="Birren B."/>
        </authorList>
    </citation>
    <scope>NUCLEOTIDE SEQUENCE [LARGE SCALE GENOMIC DNA]</scope>
    <source>
        <strain evidence="1 2">3_1_6</strain>
    </source>
</reference>
<evidence type="ECO:0000313" key="2">
    <source>
        <dbReference type="Proteomes" id="UP000006034"/>
    </source>
</evidence>
<dbReference type="eggNOG" id="COG0546">
    <property type="taxonomic scope" value="Bacteria"/>
</dbReference>
<evidence type="ECO:0008006" key="3">
    <source>
        <dbReference type="Google" id="ProtNLM"/>
    </source>
</evidence>
<dbReference type="GO" id="GO:0004713">
    <property type="term" value="F:protein tyrosine kinase activity"/>
    <property type="evidence" value="ECO:0007669"/>
    <property type="project" value="TreeGrafter"/>
</dbReference>
<dbReference type="STRING" id="563192.HMPREF0179_02886"/>
<evidence type="ECO:0000313" key="1">
    <source>
        <dbReference type="EMBL" id="EFV43363.1"/>
    </source>
</evidence>
<dbReference type="InterPro" id="IPR041492">
    <property type="entry name" value="HAD_2"/>
</dbReference>